<evidence type="ECO:0000256" key="1">
    <source>
        <dbReference type="SAM" id="Coils"/>
    </source>
</evidence>
<name>A0A8R1HW32_CAEJA</name>
<reference evidence="3" key="1">
    <citation type="submission" date="2010-08" db="EMBL/GenBank/DDBJ databases">
        <authorList>
            <consortium name="Caenorhabditis japonica Sequencing Consortium"/>
            <person name="Wilson R.K."/>
        </authorList>
    </citation>
    <scope>NUCLEOTIDE SEQUENCE [LARGE SCALE GENOMIC DNA]</scope>
    <source>
        <strain evidence="3">DF5081</strain>
    </source>
</reference>
<sequence>MADELQRLRDEIASLTQQLEKANEDLHTAANAGLELLRQKDALERRIAEMQAELEVAKVEVDKANQVGRIFKRYFQCMESCQSVTRCFSAAEMAMWSCS</sequence>
<proteinExistence type="predicted"/>
<dbReference type="AlphaFoldDB" id="A0A8R1HW32"/>
<organism evidence="2 3">
    <name type="scientific">Caenorhabditis japonica</name>
    <dbReference type="NCBI Taxonomy" id="281687"/>
    <lineage>
        <taxon>Eukaryota</taxon>
        <taxon>Metazoa</taxon>
        <taxon>Ecdysozoa</taxon>
        <taxon>Nematoda</taxon>
        <taxon>Chromadorea</taxon>
        <taxon>Rhabditida</taxon>
        <taxon>Rhabditina</taxon>
        <taxon>Rhabditomorpha</taxon>
        <taxon>Rhabditoidea</taxon>
        <taxon>Rhabditidae</taxon>
        <taxon>Peloderinae</taxon>
        <taxon>Caenorhabditis</taxon>
    </lineage>
</organism>
<protein>
    <submittedName>
        <fullName evidence="2">Uncharacterized protein</fullName>
    </submittedName>
</protein>
<dbReference type="EnsemblMetazoa" id="CJA13550.1">
    <property type="protein sequence ID" value="CJA13550.1"/>
    <property type="gene ID" value="WBGene00132754"/>
</dbReference>
<keyword evidence="1" id="KW-0175">Coiled coil</keyword>
<feature type="coiled-coil region" evidence="1">
    <location>
        <begin position="2"/>
        <end position="67"/>
    </location>
</feature>
<dbReference type="Proteomes" id="UP000005237">
    <property type="component" value="Unassembled WGS sequence"/>
</dbReference>
<evidence type="ECO:0000313" key="2">
    <source>
        <dbReference type="EnsemblMetazoa" id="CJA13550.1"/>
    </source>
</evidence>
<accession>A0A8R1HW32</accession>
<evidence type="ECO:0000313" key="3">
    <source>
        <dbReference type="Proteomes" id="UP000005237"/>
    </source>
</evidence>
<keyword evidence="3" id="KW-1185">Reference proteome</keyword>
<reference evidence="2" key="2">
    <citation type="submission" date="2022-06" db="UniProtKB">
        <authorList>
            <consortium name="EnsemblMetazoa"/>
        </authorList>
    </citation>
    <scope>IDENTIFICATION</scope>
    <source>
        <strain evidence="2">DF5081</strain>
    </source>
</reference>